<dbReference type="PROSITE" id="PS51257">
    <property type="entry name" value="PROKAR_LIPOPROTEIN"/>
    <property type="match status" value="1"/>
</dbReference>
<reference evidence="3 4" key="1">
    <citation type="submission" date="2019-12" db="EMBL/GenBank/DDBJ databases">
        <title>Erwinia sp. nov., isolated from droppings of birds in the Qinghai-Tiebt plateau of China.</title>
        <authorList>
            <person name="Ge Y."/>
        </authorList>
    </citation>
    <scope>NUCLEOTIDE SEQUENCE [LARGE SCALE GENOMIC DNA]</scope>
    <source>
        <strain evidence="3 4">J780</strain>
    </source>
</reference>
<accession>A0A6I6EZY2</accession>
<dbReference type="Gene3D" id="3.40.50.11550">
    <property type="match status" value="1"/>
</dbReference>
<dbReference type="CDD" id="cd14727">
    <property type="entry name" value="ChanN-like"/>
    <property type="match status" value="1"/>
</dbReference>
<evidence type="ECO:0000256" key="1">
    <source>
        <dbReference type="SAM" id="SignalP"/>
    </source>
</evidence>
<gene>
    <name evidence="3" type="ORF">GN242_18255</name>
</gene>
<evidence type="ECO:0000259" key="2">
    <source>
        <dbReference type="Pfam" id="PF04187"/>
    </source>
</evidence>
<feature type="domain" description="Haem-binding uptake Tiki superfamily ChaN" evidence="2">
    <location>
        <begin position="56"/>
        <end position="251"/>
    </location>
</feature>
<keyword evidence="1" id="KW-0732">Signal</keyword>
<sequence>MKINFIAGALLLSLASLLTACQQKATVPQAALSRAVLETSQIKSLTQSQTLTPQALVERLSSAGMVIVGENHREAAHHEIEQWLMTRLAEKRPQGSVLLEMISSDQQAAVDSLRQGLKASPYIREQRIQELLNWNSGWPWPLYRGVVLTALYARYPLLAANLSRAEVSALYQTPQFPPGERSSAPPVIRALSAAIVAMHGGKMERSQLKSMLSIQQNRDRMMAQQLLNAPKPALLIAGSFHAAKNLGVPLHMADLNGPAPVVVILAASGTEVQAEEGDYVWYLPATSP</sequence>
<feature type="signal peptide" evidence="1">
    <location>
        <begin position="1"/>
        <end position="25"/>
    </location>
</feature>
<evidence type="ECO:0000313" key="4">
    <source>
        <dbReference type="Proteomes" id="UP000424752"/>
    </source>
</evidence>
<dbReference type="AlphaFoldDB" id="A0A6I6EZY2"/>
<dbReference type="SUPFAM" id="SSF159501">
    <property type="entry name" value="EreA/ChaN-like"/>
    <property type="match status" value="1"/>
</dbReference>
<dbReference type="Pfam" id="PF04187">
    <property type="entry name" value="Cofac_haem_bdg"/>
    <property type="match status" value="1"/>
</dbReference>
<name>A0A6I6EZY2_9GAMM</name>
<evidence type="ECO:0000313" key="3">
    <source>
        <dbReference type="EMBL" id="QGU89763.1"/>
    </source>
</evidence>
<protein>
    <submittedName>
        <fullName evidence="3">Iron-regulated protein</fullName>
    </submittedName>
</protein>
<dbReference type="Gene3D" id="1.10.8.760">
    <property type="entry name" value="Haem-binding uptake, Tiki superfamily, ChaN, domain 2"/>
    <property type="match status" value="1"/>
</dbReference>
<dbReference type="InterPro" id="IPR016773">
    <property type="entry name" value="Fe3_uptake_reg_CjrA_prd"/>
</dbReference>
<organism evidence="3 4">
    <name type="scientific">Erwinia sorbitola</name>
    <dbReference type="NCBI Taxonomy" id="2681984"/>
    <lineage>
        <taxon>Bacteria</taxon>
        <taxon>Pseudomonadati</taxon>
        <taxon>Pseudomonadota</taxon>
        <taxon>Gammaproteobacteria</taxon>
        <taxon>Enterobacterales</taxon>
        <taxon>Erwiniaceae</taxon>
        <taxon>Erwinia</taxon>
    </lineage>
</organism>
<feature type="chain" id="PRO_5026005664" evidence="1">
    <location>
        <begin position="26"/>
        <end position="288"/>
    </location>
</feature>
<dbReference type="PIRSF" id="PIRSF020419">
    <property type="entry name" value="Fe_uptake_reg_CjrA_prd"/>
    <property type="match status" value="1"/>
</dbReference>
<dbReference type="InterPro" id="IPR007314">
    <property type="entry name" value="Cofac_haem-bd_dom"/>
</dbReference>
<dbReference type="EMBL" id="CP046509">
    <property type="protein sequence ID" value="QGU89763.1"/>
    <property type="molecule type" value="Genomic_DNA"/>
</dbReference>
<dbReference type="KEGG" id="erwi:GN242_18255"/>
<dbReference type="Proteomes" id="UP000424752">
    <property type="component" value="Chromosome"/>
</dbReference>
<proteinExistence type="predicted"/>